<dbReference type="PANTHER" id="PTHR22605:SF18">
    <property type="entry name" value="E3 UBIQUITIN-PROTEIN LIGASE RNF213-ALPHA"/>
    <property type="match status" value="1"/>
</dbReference>
<proteinExistence type="predicted"/>
<dbReference type="GO" id="GO:0002040">
    <property type="term" value="P:sprouting angiogenesis"/>
    <property type="evidence" value="ECO:0007669"/>
    <property type="project" value="TreeGrafter"/>
</dbReference>
<name>A0A060YC39_ONCMY</name>
<accession>A0A060YC39</accession>
<reference evidence="1" key="1">
    <citation type="journal article" date="2014" name="Nat. Commun.">
        <title>The rainbow trout genome provides novel insights into evolution after whole-genome duplication in vertebrates.</title>
        <authorList>
            <person name="Berthelot C."/>
            <person name="Brunet F."/>
            <person name="Chalopin D."/>
            <person name="Juanchich A."/>
            <person name="Bernard M."/>
            <person name="Noel B."/>
            <person name="Bento P."/>
            <person name="Da Silva C."/>
            <person name="Labadie K."/>
            <person name="Alberti A."/>
            <person name="Aury J.M."/>
            <person name="Louis A."/>
            <person name="Dehais P."/>
            <person name="Bardou P."/>
            <person name="Montfort J."/>
            <person name="Klopp C."/>
            <person name="Cabau C."/>
            <person name="Gaspin C."/>
            <person name="Thorgaard G.H."/>
            <person name="Boussaha M."/>
            <person name="Quillet E."/>
            <person name="Guyomard R."/>
            <person name="Galiana D."/>
            <person name="Bobe J."/>
            <person name="Volff J.N."/>
            <person name="Genet C."/>
            <person name="Wincker P."/>
            <person name="Jaillon O."/>
            <person name="Roest Crollius H."/>
            <person name="Guiguen Y."/>
        </authorList>
    </citation>
    <scope>NUCLEOTIDE SEQUENCE [LARGE SCALE GENOMIC DNA]</scope>
</reference>
<dbReference type="GO" id="GO:0004842">
    <property type="term" value="F:ubiquitin-protein transferase activity"/>
    <property type="evidence" value="ECO:0007669"/>
    <property type="project" value="InterPro"/>
</dbReference>
<dbReference type="GO" id="GO:2000051">
    <property type="term" value="P:negative regulation of non-canonical Wnt signaling pathway"/>
    <property type="evidence" value="ECO:0007669"/>
    <property type="project" value="TreeGrafter"/>
</dbReference>
<dbReference type="STRING" id="8022.A0A060YC39"/>
<dbReference type="PANTHER" id="PTHR22605">
    <property type="entry name" value="RZ-TYPE DOMAIN-CONTAINING PROTEIN"/>
    <property type="match status" value="1"/>
</dbReference>
<reference evidence="1" key="2">
    <citation type="submission" date="2014-03" db="EMBL/GenBank/DDBJ databases">
        <authorList>
            <person name="Genoscope - CEA"/>
        </authorList>
    </citation>
    <scope>NUCLEOTIDE SEQUENCE</scope>
</reference>
<evidence type="ECO:0000313" key="1">
    <source>
        <dbReference type="EMBL" id="CDQ86700.1"/>
    </source>
</evidence>
<dbReference type="AlphaFoldDB" id="A0A060YC39"/>
<protein>
    <submittedName>
        <fullName evidence="1">Uncharacterized protein</fullName>
    </submittedName>
</protein>
<dbReference type="EMBL" id="FR907439">
    <property type="protein sequence ID" value="CDQ86700.1"/>
    <property type="molecule type" value="Genomic_DNA"/>
</dbReference>
<dbReference type="GO" id="GO:0005829">
    <property type="term" value="C:cytosol"/>
    <property type="evidence" value="ECO:0007669"/>
    <property type="project" value="TreeGrafter"/>
</dbReference>
<dbReference type="PaxDb" id="8022-A0A060YC39"/>
<dbReference type="GO" id="GO:0005730">
    <property type="term" value="C:nucleolus"/>
    <property type="evidence" value="ECO:0007669"/>
    <property type="project" value="TreeGrafter"/>
</dbReference>
<gene>
    <name evidence="1" type="ORF">GSONMT00056583001</name>
</gene>
<dbReference type="GO" id="GO:0016020">
    <property type="term" value="C:membrane"/>
    <property type="evidence" value="ECO:0007669"/>
    <property type="project" value="TreeGrafter"/>
</dbReference>
<dbReference type="InterPro" id="IPR031248">
    <property type="entry name" value="RNF213"/>
</dbReference>
<organism evidence="1 2">
    <name type="scientific">Oncorhynchus mykiss</name>
    <name type="common">Rainbow trout</name>
    <name type="synonym">Salmo gairdneri</name>
    <dbReference type="NCBI Taxonomy" id="8022"/>
    <lineage>
        <taxon>Eukaryota</taxon>
        <taxon>Metazoa</taxon>
        <taxon>Chordata</taxon>
        <taxon>Craniata</taxon>
        <taxon>Vertebrata</taxon>
        <taxon>Euteleostomi</taxon>
        <taxon>Actinopterygii</taxon>
        <taxon>Neopterygii</taxon>
        <taxon>Teleostei</taxon>
        <taxon>Protacanthopterygii</taxon>
        <taxon>Salmoniformes</taxon>
        <taxon>Salmonidae</taxon>
        <taxon>Salmoninae</taxon>
        <taxon>Oncorhynchus</taxon>
    </lineage>
</organism>
<evidence type="ECO:0000313" key="2">
    <source>
        <dbReference type="Proteomes" id="UP000193380"/>
    </source>
</evidence>
<dbReference type="GO" id="GO:0006511">
    <property type="term" value="P:ubiquitin-dependent protein catabolic process"/>
    <property type="evidence" value="ECO:0007669"/>
    <property type="project" value="TreeGrafter"/>
</dbReference>
<sequence>MTVGNEIISPLLKDLDRRLQEVNAFIRDDSRLSSNPIMRVLSPEPRLFLTSLPHNSQIHSSAVWNCRERVSLLSLTRIVEQNNGENTLPVLWRFLHKEAELRLLKFITDILELQRNLVKTCRNVTDLSHGTIAKFLQRQESGTITQVSNSFHGGPTECLRAFTSRLYLIDQ</sequence>
<dbReference type="GO" id="GO:0016887">
    <property type="term" value="F:ATP hydrolysis activity"/>
    <property type="evidence" value="ECO:0007669"/>
    <property type="project" value="InterPro"/>
</dbReference>
<dbReference type="Proteomes" id="UP000193380">
    <property type="component" value="Unassembled WGS sequence"/>
</dbReference>